<dbReference type="PANTHER" id="PTHR22911">
    <property type="entry name" value="ACYL-MALONYL CONDENSING ENZYME-RELATED"/>
    <property type="match status" value="1"/>
</dbReference>
<reference evidence="8 9" key="1">
    <citation type="submission" date="2023-03" db="EMBL/GenBank/DDBJ databases">
        <title>Genome sequence of Lichtheimia ornata CBS 291.66.</title>
        <authorList>
            <person name="Mohabir J.T."/>
            <person name="Shea T.P."/>
            <person name="Kurbessoian T."/>
            <person name="Berby B."/>
            <person name="Fontaine J."/>
            <person name="Livny J."/>
            <person name="Gnirke A."/>
            <person name="Stajich J.E."/>
            <person name="Cuomo C.A."/>
        </authorList>
    </citation>
    <scope>NUCLEOTIDE SEQUENCE [LARGE SCALE GENOMIC DNA]</scope>
    <source>
        <strain evidence="8">CBS 291.66</strain>
    </source>
</reference>
<feature type="transmembrane region" description="Helical" evidence="6">
    <location>
        <begin position="143"/>
        <end position="163"/>
    </location>
</feature>
<evidence type="ECO:0000313" key="9">
    <source>
        <dbReference type="Proteomes" id="UP001234581"/>
    </source>
</evidence>
<dbReference type="SUPFAM" id="SSF103481">
    <property type="entry name" value="Multidrug resistance efflux transporter EmrE"/>
    <property type="match status" value="2"/>
</dbReference>
<feature type="transmembrane region" description="Helical" evidence="6">
    <location>
        <begin position="234"/>
        <end position="254"/>
    </location>
</feature>
<dbReference type="Pfam" id="PF00892">
    <property type="entry name" value="EamA"/>
    <property type="match status" value="2"/>
</dbReference>
<dbReference type="InterPro" id="IPR000620">
    <property type="entry name" value="EamA_dom"/>
</dbReference>
<evidence type="ECO:0000256" key="2">
    <source>
        <dbReference type="ARBA" id="ARBA00022692"/>
    </source>
</evidence>
<dbReference type="EMBL" id="JARTCD010000033">
    <property type="protein sequence ID" value="KAJ8657282.1"/>
    <property type="molecule type" value="Genomic_DNA"/>
</dbReference>
<feature type="compositionally biased region" description="Basic residues" evidence="5">
    <location>
        <begin position="385"/>
        <end position="394"/>
    </location>
</feature>
<keyword evidence="3 6" id="KW-1133">Transmembrane helix</keyword>
<feature type="transmembrane region" description="Helical" evidence="6">
    <location>
        <begin position="77"/>
        <end position="97"/>
    </location>
</feature>
<dbReference type="GO" id="GO:0016020">
    <property type="term" value="C:membrane"/>
    <property type="evidence" value="ECO:0007669"/>
    <property type="project" value="UniProtKB-SubCell"/>
</dbReference>
<feature type="compositionally biased region" description="Basic and acidic residues" evidence="5">
    <location>
        <begin position="395"/>
        <end position="414"/>
    </location>
</feature>
<feature type="transmembrane region" description="Helical" evidence="6">
    <location>
        <begin position="266"/>
        <end position="286"/>
    </location>
</feature>
<evidence type="ECO:0000313" key="8">
    <source>
        <dbReference type="EMBL" id="KAJ8657282.1"/>
    </source>
</evidence>
<feature type="transmembrane region" description="Helical" evidence="6">
    <location>
        <begin position="169"/>
        <end position="188"/>
    </location>
</feature>
<keyword evidence="2 6" id="KW-0812">Transmembrane</keyword>
<proteinExistence type="predicted"/>
<dbReference type="InterPro" id="IPR037185">
    <property type="entry name" value="EmrE-like"/>
</dbReference>
<keyword evidence="9" id="KW-1185">Reference proteome</keyword>
<dbReference type="GeneID" id="83214507"/>
<evidence type="ECO:0000256" key="1">
    <source>
        <dbReference type="ARBA" id="ARBA00004141"/>
    </source>
</evidence>
<name>A0AAD7V1A1_9FUNG</name>
<dbReference type="AlphaFoldDB" id="A0AAD7V1A1"/>
<dbReference type="PANTHER" id="PTHR22911:SF6">
    <property type="entry name" value="SOLUTE CARRIER FAMILY 35 MEMBER G1"/>
    <property type="match status" value="1"/>
</dbReference>
<comment type="subcellular location">
    <subcellularLocation>
        <location evidence="1">Membrane</location>
        <topology evidence="1">Multi-pass membrane protein</topology>
    </subcellularLocation>
</comment>
<feature type="transmembrane region" description="Helical" evidence="6">
    <location>
        <begin position="301"/>
        <end position="319"/>
    </location>
</feature>
<gene>
    <name evidence="8" type="ORF">O0I10_007098</name>
</gene>
<keyword evidence="4 6" id="KW-0472">Membrane</keyword>
<evidence type="ECO:0000256" key="4">
    <source>
        <dbReference type="ARBA" id="ARBA00023136"/>
    </source>
</evidence>
<sequence length="414" mass="44915">MAKSKTSILSTTSSTAAAAATATASSNVPTSITIVNESTPLIPKHGQITTTPSSSSTATDAKVLSLSHEPATRKKEIAGLLLLTISSLAFTLSSLFVKEAGFTISSLEIVFARAIIQCILSLISCIVLRINPLGDKPGTRLWLLLRALIGSLGLILFFYSLVHLSLTEATVLFFLGPAFTVVLLSILFNDPFTVFDGFCSVLCVVGVVLLSQPHHLFGKQTISSSEQEDDKKRTMAIVCALLGALMSAAAYVVVRKVGKGIHFMVHVFYTGVVAALVSPLVLFFLFQQTIPPIEKYATREWTQLALVGLLAFLGQCLLHQGVKLAPPGPGTLMRMNDVVFAFFIGAIFFNEQFNMYSIIGAALIMGMTTALGVHRWQLDAAARRLQHHQRRHSTRERTHNPRSSQHQDSKALPH</sequence>
<evidence type="ECO:0000256" key="5">
    <source>
        <dbReference type="SAM" id="MobiDB-lite"/>
    </source>
</evidence>
<feature type="transmembrane region" description="Helical" evidence="6">
    <location>
        <begin position="355"/>
        <end position="374"/>
    </location>
</feature>
<feature type="domain" description="EamA" evidence="7">
    <location>
        <begin position="78"/>
        <end position="211"/>
    </location>
</feature>
<protein>
    <recommendedName>
        <fullName evidence="7">EamA domain-containing protein</fullName>
    </recommendedName>
</protein>
<feature type="transmembrane region" description="Helical" evidence="6">
    <location>
        <begin position="331"/>
        <end position="349"/>
    </location>
</feature>
<comment type="caution">
    <text evidence="8">The sequence shown here is derived from an EMBL/GenBank/DDBJ whole genome shotgun (WGS) entry which is preliminary data.</text>
</comment>
<feature type="region of interest" description="Disordered" evidence="5">
    <location>
        <begin position="385"/>
        <end position="414"/>
    </location>
</feature>
<feature type="transmembrane region" description="Helical" evidence="6">
    <location>
        <begin position="195"/>
        <end position="214"/>
    </location>
</feature>
<evidence type="ECO:0000256" key="3">
    <source>
        <dbReference type="ARBA" id="ARBA00022989"/>
    </source>
</evidence>
<feature type="transmembrane region" description="Helical" evidence="6">
    <location>
        <begin position="109"/>
        <end position="131"/>
    </location>
</feature>
<organism evidence="8 9">
    <name type="scientific">Lichtheimia ornata</name>
    <dbReference type="NCBI Taxonomy" id="688661"/>
    <lineage>
        <taxon>Eukaryota</taxon>
        <taxon>Fungi</taxon>
        <taxon>Fungi incertae sedis</taxon>
        <taxon>Mucoromycota</taxon>
        <taxon>Mucoromycotina</taxon>
        <taxon>Mucoromycetes</taxon>
        <taxon>Mucorales</taxon>
        <taxon>Lichtheimiaceae</taxon>
        <taxon>Lichtheimia</taxon>
    </lineage>
</organism>
<dbReference type="RefSeq" id="XP_058342195.1">
    <property type="nucleotide sequence ID" value="XM_058487118.1"/>
</dbReference>
<evidence type="ECO:0000259" key="7">
    <source>
        <dbReference type="Pfam" id="PF00892"/>
    </source>
</evidence>
<accession>A0AAD7V1A1</accession>
<feature type="domain" description="EamA" evidence="7">
    <location>
        <begin position="235"/>
        <end position="365"/>
    </location>
</feature>
<dbReference type="Proteomes" id="UP001234581">
    <property type="component" value="Unassembled WGS sequence"/>
</dbReference>
<evidence type="ECO:0000256" key="6">
    <source>
        <dbReference type="SAM" id="Phobius"/>
    </source>
</evidence>